<evidence type="ECO:0008006" key="4">
    <source>
        <dbReference type="Google" id="ProtNLM"/>
    </source>
</evidence>
<gene>
    <name evidence="2" type="ORF">CspeluHIS016_0703370</name>
</gene>
<accession>A0AAD3TZM9</accession>
<feature type="compositionally biased region" description="Basic and acidic residues" evidence="1">
    <location>
        <begin position="298"/>
        <end position="319"/>
    </location>
</feature>
<evidence type="ECO:0000313" key="2">
    <source>
        <dbReference type="EMBL" id="GMK59322.1"/>
    </source>
</evidence>
<feature type="region of interest" description="Disordered" evidence="1">
    <location>
        <begin position="296"/>
        <end position="319"/>
    </location>
</feature>
<feature type="compositionally biased region" description="Basic and acidic residues" evidence="1">
    <location>
        <begin position="1"/>
        <end position="10"/>
    </location>
</feature>
<reference evidence="2" key="1">
    <citation type="journal article" date="2023" name="BMC Genomics">
        <title>Chromosome-level genome assemblies of Cutaneotrichosporon spp. (Trichosporonales, Basidiomycota) reveal imbalanced evolution between nucleotide sequences and chromosome synteny.</title>
        <authorList>
            <person name="Kobayashi Y."/>
            <person name="Kayamori A."/>
            <person name="Aoki K."/>
            <person name="Shiwa Y."/>
            <person name="Matsutani M."/>
            <person name="Fujita N."/>
            <person name="Sugita T."/>
            <person name="Iwasaki W."/>
            <person name="Tanaka N."/>
            <person name="Takashima M."/>
        </authorList>
    </citation>
    <scope>NUCLEOTIDE SEQUENCE</scope>
    <source>
        <strain evidence="2">HIS016</strain>
    </source>
</reference>
<dbReference type="InterPro" id="IPR018814">
    <property type="entry name" value="DUF5427"/>
</dbReference>
<organism evidence="2 3">
    <name type="scientific">Cutaneotrichosporon spelunceum</name>
    <dbReference type="NCBI Taxonomy" id="1672016"/>
    <lineage>
        <taxon>Eukaryota</taxon>
        <taxon>Fungi</taxon>
        <taxon>Dikarya</taxon>
        <taxon>Basidiomycota</taxon>
        <taxon>Agaricomycotina</taxon>
        <taxon>Tremellomycetes</taxon>
        <taxon>Trichosporonales</taxon>
        <taxon>Trichosporonaceae</taxon>
        <taxon>Cutaneotrichosporon</taxon>
    </lineage>
</organism>
<dbReference type="PANTHER" id="PTHR28265">
    <property type="entry name" value="MAINTENANCE OF TELOMERE CAPPING PROTEIN 1"/>
    <property type="match status" value="1"/>
</dbReference>
<feature type="compositionally biased region" description="Low complexity" evidence="1">
    <location>
        <begin position="96"/>
        <end position="106"/>
    </location>
</feature>
<proteinExistence type="predicted"/>
<comment type="caution">
    <text evidence="2">The sequence shown here is derived from an EMBL/GenBank/DDBJ whole genome shotgun (WGS) entry which is preliminary data.</text>
</comment>
<feature type="region of interest" description="Disordered" evidence="1">
    <location>
        <begin position="1"/>
        <end position="61"/>
    </location>
</feature>
<name>A0AAD3TZM9_9TREE</name>
<dbReference type="Proteomes" id="UP001222932">
    <property type="component" value="Unassembled WGS sequence"/>
</dbReference>
<keyword evidence="3" id="KW-1185">Reference proteome</keyword>
<feature type="region of interest" description="Disordered" evidence="1">
    <location>
        <begin position="73"/>
        <end position="106"/>
    </location>
</feature>
<dbReference type="EMBL" id="BTCM01000007">
    <property type="protein sequence ID" value="GMK59322.1"/>
    <property type="molecule type" value="Genomic_DNA"/>
</dbReference>
<protein>
    <recommendedName>
        <fullName evidence="4">Maintenance of telomere capping protein 1</fullName>
    </recommendedName>
</protein>
<dbReference type="AlphaFoldDB" id="A0AAD3TZM9"/>
<sequence length="451" mass="48194">MPPKKTKAEEALAFLDNLDSLEAETGPADASGSVGSARPSTDSSHRKDEPVEPAPDAEAADALAFLEAQINQKRAPLSKPSSATPRTASPVPVPGAPVTATSKAVPAPSAPTAAVVEGQSAATSGWGWGGGSFWSSATSAIQSAQRVADEQYRKVRTEGVSGIREQIDQLHVGGVDVGRLRKDAETRLGGLAKNVGNIDLDKLRQDILTQANSTLTNLINTVAPPISAHETIELWLSHPMVGYEGVEGVVYRAWMTILEQTESGELVVVWSPPDQALPTERTLNPVTGWDEGWSAAQKEVKATKDREDKNPRGRAREQSDEVPVTTIPVFLQLQPVLAPLPFPEPALQLSSEGNPTTVPKHLYFIVSLQDPIHGLQFTTVSQPSPGDWLDVEYDKSDWVEERLVEVLTTSVEIVAQDYVSTRMALKPSMSVPATPKEAADSQPAGATMATS</sequence>
<evidence type="ECO:0000256" key="1">
    <source>
        <dbReference type="SAM" id="MobiDB-lite"/>
    </source>
</evidence>
<dbReference type="Pfam" id="PF10310">
    <property type="entry name" value="DUF5427"/>
    <property type="match status" value="2"/>
</dbReference>
<dbReference type="PANTHER" id="PTHR28265:SF1">
    <property type="entry name" value="MAINTENANCE OF TELOMERE CAPPING PROTEIN 1"/>
    <property type="match status" value="1"/>
</dbReference>
<evidence type="ECO:0000313" key="3">
    <source>
        <dbReference type="Proteomes" id="UP001222932"/>
    </source>
</evidence>
<feature type="region of interest" description="Disordered" evidence="1">
    <location>
        <begin position="429"/>
        <end position="451"/>
    </location>
</feature>
<reference evidence="2" key="2">
    <citation type="submission" date="2023-06" db="EMBL/GenBank/DDBJ databases">
        <authorList>
            <person name="Kobayashi Y."/>
            <person name="Kayamori A."/>
            <person name="Aoki K."/>
            <person name="Shiwa Y."/>
            <person name="Fujita N."/>
            <person name="Sugita T."/>
            <person name="Iwasaki W."/>
            <person name="Tanaka N."/>
            <person name="Takashima M."/>
        </authorList>
    </citation>
    <scope>NUCLEOTIDE SEQUENCE</scope>
    <source>
        <strain evidence="2">HIS016</strain>
    </source>
</reference>